<geneLocation type="plasmid" evidence="3">
    <name>unnamed2</name>
</geneLocation>
<organism evidence="3 4">
    <name type="scientific">Paracoccus yeei</name>
    <dbReference type="NCBI Taxonomy" id="147645"/>
    <lineage>
        <taxon>Bacteria</taxon>
        <taxon>Pseudomonadati</taxon>
        <taxon>Pseudomonadota</taxon>
        <taxon>Alphaproteobacteria</taxon>
        <taxon>Rhodobacterales</taxon>
        <taxon>Paracoccaceae</taxon>
        <taxon>Paracoccus</taxon>
    </lineage>
</organism>
<dbReference type="GO" id="GO:0015074">
    <property type="term" value="P:DNA integration"/>
    <property type="evidence" value="ECO:0007669"/>
    <property type="project" value="InterPro"/>
</dbReference>
<feature type="region of interest" description="Disordered" evidence="1">
    <location>
        <begin position="41"/>
        <end position="65"/>
    </location>
</feature>
<sequence>MAPGTEGRLVQGPNRRQHYNAVRPHESLGYKPPAPEVCIPAFPARTAPQPRPATRTTLETRPTLH</sequence>
<accession>A0A5P2QML4</accession>
<gene>
    <name evidence="3" type="ORF">FOB51_02035</name>
</gene>
<protein>
    <submittedName>
        <fullName evidence="3">Transposase</fullName>
    </submittedName>
</protein>
<evidence type="ECO:0000259" key="2">
    <source>
        <dbReference type="Pfam" id="PF13683"/>
    </source>
</evidence>
<dbReference type="AlphaFoldDB" id="A0A5P2QML4"/>
<dbReference type="EMBL" id="CP044079">
    <property type="protein sequence ID" value="QEU06933.1"/>
    <property type="molecule type" value="Genomic_DNA"/>
</dbReference>
<name>A0A5P2QML4_9RHOB</name>
<reference evidence="3 4" key="1">
    <citation type="submission" date="2019-09" db="EMBL/GenBank/DDBJ databases">
        <title>FDA dAtabase for Regulatory Grade micrObial Sequences (FDA-ARGOS): Supporting development and validation of Infectious Disease Dx tests.</title>
        <authorList>
            <person name="Sciortino C."/>
            <person name="Tallon L."/>
            <person name="Sadzewicz L."/>
            <person name="Vavikolanu K."/>
            <person name="Mehta A."/>
            <person name="Aluvathingal J."/>
            <person name="Nadendla S."/>
            <person name="Nandy P."/>
            <person name="Geyer C."/>
            <person name="Yan Y."/>
            <person name="Sichtig H."/>
        </authorList>
    </citation>
    <scope>NUCLEOTIDE SEQUENCE [LARGE SCALE GENOMIC DNA]</scope>
    <source>
        <strain evidence="3 4">FDAARGOS_643</strain>
        <plasmid evidence="3 4">unnamed2</plasmid>
    </source>
</reference>
<keyword evidence="3" id="KW-0614">Plasmid</keyword>
<feature type="domain" description="Integrase catalytic" evidence="2">
    <location>
        <begin position="15"/>
        <end position="33"/>
    </location>
</feature>
<dbReference type="Pfam" id="PF13683">
    <property type="entry name" value="rve_3"/>
    <property type="match status" value="1"/>
</dbReference>
<evidence type="ECO:0000313" key="4">
    <source>
        <dbReference type="Proteomes" id="UP000324507"/>
    </source>
</evidence>
<dbReference type="InterPro" id="IPR001584">
    <property type="entry name" value="Integrase_cat-core"/>
</dbReference>
<proteinExistence type="predicted"/>
<feature type="compositionally biased region" description="Low complexity" evidence="1">
    <location>
        <begin position="41"/>
        <end position="57"/>
    </location>
</feature>
<evidence type="ECO:0000313" key="3">
    <source>
        <dbReference type="EMBL" id="QEU06933.1"/>
    </source>
</evidence>
<dbReference type="Proteomes" id="UP000324507">
    <property type="component" value="Plasmid unnamed2"/>
</dbReference>
<evidence type="ECO:0000256" key="1">
    <source>
        <dbReference type="SAM" id="MobiDB-lite"/>
    </source>
</evidence>